<evidence type="ECO:0000313" key="1">
    <source>
        <dbReference type="EMBL" id="PJC24503.1"/>
    </source>
</evidence>
<proteinExistence type="predicted"/>
<comment type="caution">
    <text evidence="1">The sequence shown here is derived from an EMBL/GenBank/DDBJ whole genome shotgun (WGS) entry which is preliminary data.</text>
</comment>
<dbReference type="Proteomes" id="UP000230251">
    <property type="component" value="Unassembled WGS sequence"/>
</dbReference>
<name>A0A2M8EP27_9BACT</name>
<sequence>MSEPFIFCFPLTEEDTGHLSMKDVATVFEKLGITAVPTTPVAMDKGVMSYQPRNSPNVAVVAFSYMDPHVSPERRVALFKLMQDRNVIALVLRSSKEEDRIIIGPALRAYANARLVSGSAPGQRSFFADPKNRPL</sequence>
<accession>A0A2M8EP27</accession>
<organism evidence="1 2">
    <name type="scientific">Candidatus Uhrbacteria bacterium CG_4_9_14_0_2_um_filter_41_50</name>
    <dbReference type="NCBI Taxonomy" id="1975031"/>
    <lineage>
        <taxon>Bacteria</taxon>
        <taxon>Candidatus Uhriibacteriota</taxon>
    </lineage>
</organism>
<reference evidence="2" key="1">
    <citation type="submission" date="2017-09" db="EMBL/GenBank/DDBJ databases">
        <title>Depth-based differentiation of microbial function through sediment-hosted aquifers and enrichment of novel symbionts in the deep terrestrial subsurface.</title>
        <authorList>
            <person name="Probst A.J."/>
            <person name="Ladd B."/>
            <person name="Jarett J.K."/>
            <person name="Geller-Mcgrath D.E."/>
            <person name="Sieber C.M.K."/>
            <person name="Emerson J.B."/>
            <person name="Anantharaman K."/>
            <person name="Thomas B.C."/>
            <person name="Malmstrom R."/>
            <person name="Stieglmeier M."/>
            <person name="Klingl A."/>
            <person name="Woyke T."/>
            <person name="Ryan C.M."/>
            <person name="Banfield J.F."/>
        </authorList>
    </citation>
    <scope>NUCLEOTIDE SEQUENCE [LARGE SCALE GENOMIC DNA]</scope>
</reference>
<evidence type="ECO:0000313" key="2">
    <source>
        <dbReference type="Proteomes" id="UP000230251"/>
    </source>
</evidence>
<dbReference type="EMBL" id="PFSI01000036">
    <property type="protein sequence ID" value="PJC24503.1"/>
    <property type="molecule type" value="Genomic_DNA"/>
</dbReference>
<gene>
    <name evidence="1" type="ORF">CO057_02455</name>
</gene>
<protein>
    <submittedName>
        <fullName evidence="1">Uncharacterized protein</fullName>
    </submittedName>
</protein>
<dbReference type="AlphaFoldDB" id="A0A2M8EP27"/>